<reference evidence="1" key="1">
    <citation type="submission" date="2020-11" db="EMBL/GenBank/DDBJ databases">
        <authorList>
            <person name="Whitehead M."/>
        </authorList>
    </citation>
    <scope>NUCLEOTIDE SEQUENCE</scope>
    <source>
        <strain evidence="1">EGII</strain>
    </source>
</reference>
<keyword evidence="2" id="KW-1185">Reference proteome</keyword>
<comment type="caution">
    <text evidence="1">The sequence shown here is derived from an EMBL/GenBank/DDBJ whole genome shotgun (WGS) entry which is preliminary data.</text>
</comment>
<dbReference type="Proteomes" id="UP000606786">
    <property type="component" value="Unassembled WGS sequence"/>
</dbReference>
<name>A0A811UE80_CERCA</name>
<organism evidence="1 2">
    <name type="scientific">Ceratitis capitata</name>
    <name type="common">Mediterranean fruit fly</name>
    <name type="synonym">Tephritis capitata</name>
    <dbReference type="NCBI Taxonomy" id="7213"/>
    <lineage>
        <taxon>Eukaryota</taxon>
        <taxon>Metazoa</taxon>
        <taxon>Ecdysozoa</taxon>
        <taxon>Arthropoda</taxon>
        <taxon>Hexapoda</taxon>
        <taxon>Insecta</taxon>
        <taxon>Pterygota</taxon>
        <taxon>Neoptera</taxon>
        <taxon>Endopterygota</taxon>
        <taxon>Diptera</taxon>
        <taxon>Brachycera</taxon>
        <taxon>Muscomorpha</taxon>
        <taxon>Tephritoidea</taxon>
        <taxon>Tephritidae</taxon>
        <taxon>Ceratitis</taxon>
        <taxon>Ceratitis</taxon>
    </lineage>
</organism>
<evidence type="ECO:0000313" key="1">
    <source>
        <dbReference type="EMBL" id="CAD6996930.1"/>
    </source>
</evidence>
<proteinExistence type="predicted"/>
<accession>A0A811UE80</accession>
<protein>
    <submittedName>
        <fullName evidence="1">(Mediterranean fruit fly) hypothetical protein</fullName>
    </submittedName>
</protein>
<evidence type="ECO:0000313" key="2">
    <source>
        <dbReference type="Proteomes" id="UP000606786"/>
    </source>
</evidence>
<dbReference type="AlphaFoldDB" id="A0A811UE80"/>
<dbReference type="EMBL" id="CAJHJT010000012">
    <property type="protein sequence ID" value="CAD6996930.1"/>
    <property type="molecule type" value="Genomic_DNA"/>
</dbReference>
<feature type="non-terminal residue" evidence="1">
    <location>
        <position position="74"/>
    </location>
</feature>
<sequence length="74" mass="8246">MPPLVDVMRCTFAIDVEFICTCDKGCIAIDQQCKRPTDRPNRPPVGAYLRHISKICCIPAGATTWILGIFTLIH</sequence>
<gene>
    <name evidence="1" type="ORF">CCAP1982_LOCUS5600</name>
</gene>